<dbReference type="SUPFAM" id="SSF54814">
    <property type="entry name" value="Prokaryotic type KH domain (KH-domain type II)"/>
    <property type="match status" value="2"/>
</dbReference>
<keyword evidence="2" id="KW-0963">Cytoplasm</keyword>
<dbReference type="PANTHER" id="PTHR22648:SF0">
    <property type="entry name" value="TRANSCRIPTION TERMINATION_ANTITERMINATION PROTEIN NUSA"/>
    <property type="match status" value="1"/>
</dbReference>
<evidence type="ECO:0000256" key="1">
    <source>
        <dbReference type="ARBA" id="ARBA00022472"/>
    </source>
</evidence>
<dbReference type="InterPro" id="IPR058582">
    <property type="entry name" value="KH_NusA_2nd"/>
</dbReference>
<feature type="domain" description="NusA-like second KH" evidence="8">
    <location>
        <begin position="506"/>
        <end position="564"/>
    </location>
</feature>
<evidence type="ECO:0000256" key="5">
    <source>
        <dbReference type="ARBA" id="ARBA00023163"/>
    </source>
</evidence>
<dbReference type="GO" id="GO:0031564">
    <property type="term" value="P:transcription antitermination"/>
    <property type="evidence" value="ECO:0007669"/>
    <property type="project" value="InterPro"/>
</dbReference>
<evidence type="ECO:0008006" key="11">
    <source>
        <dbReference type="Google" id="ProtNLM"/>
    </source>
</evidence>
<keyword evidence="10" id="KW-1185">Reference proteome</keyword>
<dbReference type="eggNOG" id="COG0195">
    <property type="taxonomic scope" value="Bacteria"/>
</dbReference>
<dbReference type="Pfam" id="PF26594">
    <property type="entry name" value="KH_NusA_2nd"/>
    <property type="match status" value="1"/>
</dbReference>
<dbReference type="RefSeq" id="WP_018382411.1">
    <property type="nucleotide sequence ID" value="NZ_LLZU01000039.1"/>
</dbReference>
<dbReference type="OrthoDB" id="3483427at2"/>
<keyword evidence="3" id="KW-0694">RNA-binding</keyword>
<proteinExistence type="predicted"/>
<dbReference type="AlphaFoldDB" id="A0A0T6LKP5"/>
<keyword evidence="5" id="KW-0804">Transcription</keyword>
<evidence type="ECO:0000256" key="4">
    <source>
        <dbReference type="ARBA" id="ARBA00023015"/>
    </source>
</evidence>
<protein>
    <recommendedName>
        <fullName evidence="11">KH domain-containing protein</fullName>
    </recommendedName>
</protein>
<accession>A0A0T6LKP5</accession>
<keyword evidence="1" id="KW-0806">Transcription termination</keyword>
<evidence type="ECO:0000259" key="8">
    <source>
        <dbReference type="Pfam" id="PF26594"/>
    </source>
</evidence>
<dbReference type="InterPro" id="IPR030842">
    <property type="entry name" value="TF_NusA_bacterial"/>
</dbReference>
<dbReference type="CDD" id="cd22529">
    <property type="entry name" value="KH-II_NusA_rpt2"/>
    <property type="match status" value="1"/>
</dbReference>
<dbReference type="GO" id="GO:0003723">
    <property type="term" value="F:RNA binding"/>
    <property type="evidence" value="ECO:0007669"/>
    <property type="project" value="UniProtKB-KW"/>
</dbReference>
<reference evidence="9 10" key="1">
    <citation type="submission" date="2015-10" db="EMBL/GenBank/DDBJ databases">
        <title>Draft genome sequence of pyrrolomycin-producing Streptomyces vitaminophilus.</title>
        <authorList>
            <person name="Graham D.E."/>
            <person name="Mahan K.M."/>
            <person name="Klingeman D.M."/>
            <person name="Hettich R.L."/>
            <person name="Parry R.J."/>
        </authorList>
    </citation>
    <scope>NUCLEOTIDE SEQUENCE [LARGE SCALE GENOMIC DNA]</scope>
    <source>
        <strain evidence="9 10">ATCC 31673</strain>
    </source>
</reference>
<dbReference type="InterPro" id="IPR009019">
    <property type="entry name" value="KH_sf_prok-type"/>
</dbReference>
<feature type="domain" description="Transcription factor NusA first KH" evidence="7">
    <location>
        <begin position="421"/>
        <end position="502"/>
    </location>
</feature>
<evidence type="ECO:0000256" key="6">
    <source>
        <dbReference type="SAM" id="MobiDB-lite"/>
    </source>
</evidence>
<evidence type="ECO:0000256" key="3">
    <source>
        <dbReference type="ARBA" id="ARBA00022884"/>
    </source>
</evidence>
<dbReference type="Proteomes" id="UP000050867">
    <property type="component" value="Unassembled WGS sequence"/>
</dbReference>
<comment type="caution">
    <text evidence="9">The sequence shown here is derived from an EMBL/GenBank/DDBJ whole genome shotgun (WGS) entry which is preliminary data.</text>
</comment>
<feature type="region of interest" description="Disordered" evidence="6">
    <location>
        <begin position="569"/>
        <end position="592"/>
    </location>
</feature>
<dbReference type="Gene3D" id="3.30.300.20">
    <property type="match status" value="2"/>
</dbReference>
<dbReference type="InterPro" id="IPR025249">
    <property type="entry name" value="TF_NusA_KH_1st"/>
</dbReference>
<dbReference type="GO" id="GO:0005829">
    <property type="term" value="C:cytosol"/>
    <property type="evidence" value="ECO:0007669"/>
    <property type="project" value="TreeGrafter"/>
</dbReference>
<evidence type="ECO:0000259" key="7">
    <source>
        <dbReference type="Pfam" id="PF13184"/>
    </source>
</evidence>
<dbReference type="Pfam" id="PF13184">
    <property type="entry name" value="KH_NusA_1st"/>
    <property type="match status" value="1"/>
</dbReference>
<sequence>MPCLEDYLLAVRVTGAPPAPPGLETVSLSWRPGTDRRGQPVDAVRDAVAALDAVADSGLTTADSYTRIVFLAPPGPTGLVPYAALHGFLNRWIDVHADGAVLEMPGAGGPAGEFVAPRRPEPHLMWAQLGGPRRTDLPWVFYPEDCDGELDPRAMGVVHRAARLRMVPPGSATAAFAMLAEVARLRRRGDALRFPYVSTGLEPLPVSKTDPHQGIDLEAIRRAAAEYRRMLRNALPRAEPVPAQPVGPLNQRITEANTVDAREVLPRLGSRPGDGSGWSCPRAPLGHSEDWTLRLHPDNRLRCHYCEAEKITLVRLVAETLDLTPDQAAAFLLDPPGAAAPPRGTAVVAHIVGRGPAGYRCLIPNPTGPRQSAGVLPFAEVGRIRNWAGGRPPTVGDTVVALVVGSVPGPGGGATARLSLTDGELVERVLAGFVPSLASGQVVVQGVARCAGAQTKVAVAPADLGIDARGTCVGKGGANRPRRAARFLTRGLTSERIEIINYASDPATYLANALAPAKVEVSDVRIEGRQARVTVPRSQCNTAIGRGGLNAQLAGQLTGLRVYVVEAGTTPATPTRGPDGVPPPAGRAPGQR</sequence>
<keyword evidence="4" id="KW-0805">Transcription regulation</keyword>
<gene>
    <name evidence="9" type="ORF">AQ490_12270</name>
</gene>
<evidence type="ECO:0000313" key="9">
    <source>
        <dbReference type="EMBL" id="KRV46638.1"/>
    </source>
</evidence>
<name>A0A0T6LKP5_WENVI</name>
<organism evidence="9 10">
    <name type="scientific">Wenjunlia vitaminophila</name>
    <name type="common">Streptomyces vitaminophilus</name>
    <dbReference type="NCBI Taxonomy" id="76728"/>
    <lineage>
        <taxon>Bacteria</taxon>
        <taxon>Bacillati</taxon>
        <taxon>Actinomycetota</taxon>
        <taxon>Actinomycetes</taxon>
        <taxon>Kitasatosporales</taxon>
        <taxon>Streptomycetaceae</taxon>
        <taxon>Wenjunlia</taxon>
    </lineage>
</organism>
<dbReference type="PANTHER" id="PTHR22648">
    <property type="entry name" value="TRANSCRIPTION TERMINATION FACTOR NUSA"/>
    <property type="match status" value="1"/>
</dbReference>
<feature type="compositionally biased region" description="Low complexity" evidence="6">
    <location>
        <begin position="569"/>
        <end position="578"/>
    </location>
</feature>
<dbReference type="STRING" id="76728.AQ490_12270"/>
<dbReference type="InterPro" id="IPR015946">
    <property type="entry name" value="KH_dom-like_a/b"/>
</dbReference>
<evidence type="ECO:0000313" key="10">
    <source>
        <dbReference type="Proteomes" id="UP000050867"/>
    </source>
</evidence>
<dbReference type="GO" id="GO:0006353">
    <property type="term" value="P:DNA-templated transcription termination"/>
    <property type="evidence" value="ECO:0007669"/>
    <property type="project" value="UniProtKB-KW"/>
</dbReference>
<evidence type="ECO:0000256" key="2">
    <source>
        <dbReference type="ARBA" id="ARBA00022490"/>
    </source>
</evidence>
<dbReference type="EMBL" id="LLZU01000039">
    <property type="protein sequence ID" value="KRV46638.1"/>
    <property type="molecule type" value="Genomic_DNA"/>
</dbReference>